<comment type="subunit">
    <text evidence="2">Heterodimer of an alpha and a beta subunit.</text>
</comment>
<keyword evidence="4" id="KW-0249">Electron transport</keyword>
<dbReference type="Gene3D" id="3.40.50.620">
    <property type="entry name" value="HUPs"/>
    <property type="match status" value="1"/>
</dbReference>
<evidence type="ECO:0000256" key="1">
    <source>
        <dbReference type="ARBA" id="ARBA00007557"/>
    </source>
</evidence>
<dbReference type="Proteomes" id="UP000095743">
    <property type="component" value="Chromosome"/>
</dbReference>
<dbReference type="InterPro" id="IPR012255">
    <property type="entry name" value="ETF_b"/>
</dbReference>
<dbReference type="PANTHER" id="PTHR21294:SF8">
    <property type="entry name" value="ELECTRON TRANSFER FLAVOPROTEIN SUBUNIT BETA"/>
    <property type="match status" value="1"/>
</dbReference>
<dbReference type="InterPro" id="IPR014730">
    <property type="entry name" value="ETF_a/b_N"/>
</dbReference>
<comment type="similarity">
    <text evidence="1">Belongs to the ETF beta-subunit/FixA family.</text>
</comment>
<evidence type="ECO:0000256" key="4">
    <source>
        <dbReference type="ARBA" id="ARBA00022982"/>
    </source>
</evidence>
<keyword evidence="3" id="KW-0813">Transport</keyword>
<dbReference type="KEGG" id="gfe:Gferi_04600"/>
<dbReference type="SMART" id="SM00893">
    <property type="entry name" value="ETF"/>
    <property type="match status" value="1"/>
</dbReference>
<dbReference type="GO" id="GO:0009055">
    <property type="term" value="F:electron transfer activity"/>
    <property type="evidence" value="ECO:0007669"/>
    <property type="project" value="InterPro"/>
</dbReference>
<evidence type="ECO:0000313" key="7">
    <source>
        <dbReference type="Proteomes" id="UP000095743"/>
    </source>
</evidence>
<dbReference type="PANTHER" id="PTHR21294">
    <property type="entry name" value="ELECTRON TRANSFER FLAVOPROTEIN BETA-SUBUNIT"/>
    <property type="match status" value="1"/>
</dbReference>
<dbReference type="AlphaFoldDB" id="A0A1D8GDB5"/>
<proteinExistence type="inferred from homology"/>
<organism evidence="6 7">
    <name type="scientific">Geosporobacter ferrireducens</name>
    <dbReference type="NCBI Taxonomy" id="1424294"/>
    <lineage>
        <taxon>Bacteria</taxon>
        <taxon>Bacillati</taxon>
        <taxon>Bacillota</taxon>
        <taxon>Clostridia</taxon>
        <taxon>Peptostreptococcales</taxon>
        <taxon>Thermotaleaceae</taxon>
        <taxon>Geosporobacter</taxon>
    </lineage>
</organism>
<dbReference type="EMBL" id="CP017269">
    <property type="protein sequence ID" value="AOT68899.1"/>
    <property type="molecule type" value="Genomic_DNA"/>
</dbReference>
<evidence type="ECO:0000259" key="5">
    <source>
        <dbReference type="SMART" id="SM00893"/>
    </source>
</evidence>
<reference evidence="6 7" key="1">
    <citation type="submission" date="2016-09" db="EMBL/GenBank/DDBJ databases">
        <title>Genomic analysis reveals versatility of anaerobic energy metabolism of Geosporobacter ferrireducens IRF9 of phylum Firmicutes.</title>
        <authorList>
            <person name="Kim S.-J."/>
        </authorList>
    </citation>
    <scope>NUCLEOTIDE SEQUENCE [LARGE SCALE GENOMIC DNA]</scope>
    <source>
        <strain evidence="6 7">IRF9</strain>
    </source>
</reference>
<dbReference type="SUPFAM" id="SSF52402">
    <property type="entry name" value="Adenine nucleotide alpha hydrolases-like"/>
    <property type="match status" value="1"/>
</dbReference>
<evidence type="ECO:0000256" key="3">
    <source>
        <dbReference type="ARBA" id="ARBA00022448"/>
    </source>
</evidence>
<accession>A0A1D8GDB5</accession>
<name>A0A1D8GDB5_9FIRM</name>
<gene>
    <name evidence="6" type="ORF">Gferi_04600</name>
</gene>
<dbReference type="STRING" id="1424294.Gferi_04600"/>
<feature type="domain" description="Electron transfer flavoprotein alpha/beta-subunit N-terminal" evidence="5">
    <location>
        <begin position="26"/>
        <end position="224"/>
    </location>
</feature>
<keyword evidence="7" id="KW-1185">Reference proteome</keyword>
<evidence type="ECO:0000313" key="6">
    <source>
        <dbReference type="EMBL" id="AOT68899.1"/>
    </source>
</evidence>
<sequence>MNIIVCFKVVPDLDMLSYSDWVVDNHYKIDTSFVKNMINPYDESALELILKFKDLVQNEKIALALTALTIGDSRSNRVLKNLFALKYDKAVRVDCEADIRFNVPFITEIIARYLENNEKQQIIVLGSQSGEGDNGRTPFLLAERLGIPCVSGVVNIEPTGEEDYLKITSDTEDVIMEQVLRTPLILAVGNVQNSYMRVPTLKEKMASKDKEVETIYLEDLGIEKASIEAENDLELVDLYYEKEERVCHFITGHSAADKAQVLFKKYLKEKLNL</sequence>
<evidence type="ECO:0000256" key="2">
    <source>
        <dbReference type="ARBA" id="ARBA00011355"/>
    </source>
</evidence>
<dbReference type="Pfam" id="PF01012">
    <property type="entry name" value="ETF"/>
    <property type="match status" value="1"/>
</dbReference>
<dbReference type="InterPro" id="IPR014729">
    <property type="entry name" value="Rossmann-like_a/b/a_fold"/>
</dbReference>
<protein>
    <recommendedName>
        <fullName evidence="5">Electron transfer flavoprotein alpha/beta-subunit N-terminal domain-containing protein</fullName>
    </recommendedName>
</protein>